<comment type="caution">
    <text evidence="1">The sequence shown here is derived from an EMBL/GenBank/DDBJ whole genome shotgun (WGS) entry which is preliminary data.</text>
</comment>
<evidence type="ECO:0000313" key="1">
    <source>
        <dbReference type="EMBL" id="KAL3952685.1"/>
    </source>
</evidence>
<dbReference type="EMBL" id="JBGNUJ010000012">
    <property type="protein sequence ID" value="KAL3952685.1"/>
    <property type="molecule type" value="Genomic_DNA"/>
</dbReference>
<evidence type="ECO:0000313" key="2">
    <source>
        <dbReference type="Proteomes" id="UP001638806"/>
    </source>
</evidence>
<sequence>MSVSGLFRGSQSRFSFLWVVLAGSRLSSRRLLHNAVSRFAGRPFIFAIAAIAVLAAKSVHVYAHHTALSASDILLWLLSFFAQDTVFLILLRILLDDELCTTRRWIRGGATALATITSAVTYLLAAANISFFAAAGSEVHWRNIGFVGDKSSRKVLLSGLASSIAVGIVMVATSWLAQCYLYTLAGVAQELTAVRYIHLPQLDPEEASDFDHKDEFGESNGGSPSAWTWPKIVMGVYLILQVVSIVIRPAESSLVFLSWTMILLPWVDFTNSSPSLAGLLPFYGNGINRQWDGRTALTKPIQFPWLPKNNPLAGFDDWYNSGNDHYNAAEDPLKISNLNDDLLPGIQQALSDIKIRHVVLVKLESTRKDVFPIKKNGYIWKRLASTFPDAKFPSKAEQRLATLTPNANFLTGDYEDGFVHTQKRRRGGINFNNAYTTATYTLKSMTGTLCGITPLVADFNVEYQYHIYQPCLPHIFDLFNTLNARETNTNVSSDFHSLKWRSSLIQSITDTYDKQDRQMSFLGYKPENFIYKEYLQSSDAKFGPVNLPEINYYGMAEVAVEDYIRDAFVLAKKDNERVFLTHFTSTTHHPFAIPEEEEYAKLSNDGLNDLSHYLNSIGYVDRWLGRILEILDEQMVANETLIIMAGDHGISVAENNGVTPYYNPNIGNFHVPLVISHPHLPNIDIDDAVESLQILPTILDLLLETGSPLSGRCTETSNGTAGPHAYWQFTVMNPGRATVAVRDARQPGWRLIVPIVQNVEWRFTDLGPDPHENEPTLAFDFFTCLRKVKSRYGVEAAKWAEEAAFMARWWVEENRKRYRITSGFVLSDFIPTTALQRHHYDMDRATAPDQPLFLGDDAVRTVIGERRTQIKFGGMDHCDEP</sequence>
<name>A0ACC4DBM1_PURLI</name>
<proteinExistence type="predicted"/>
<organism evidence="1 2">
    <name type="scientific">Purpureocillium lilacinum</name>
    <name type="common">Paecilomyces lilacinus</name>
    <dbReference type="NCBI Taxonomy" id="33203"/>
    <lineage>
        <taxon>Eukaryota</taxon>
        <taxon>Fungi</taxon>
        <taxon>Dikarya</taxon>
        <taxon>Ascomycota</taxon>
        <taxon>Pezizomycotina</taxon>
        <taxon>Sordariomycetes</taxon>
        <taxon>Hypocreomycetidae</taxon>
        <taxon>Hypocreales</taxon>
        <taxon>Ophiocordycipitaceae</taxon>
        <taxon>Purpureocillium</taxon>
    </lineage>
</organism>
<gene>
    <name evidence="1" type="ORF">ACCO45_012628</name>
</gene>
<dbReference type="Proteomes" id="UP001638806">
    <property type="component" value="Unassembled WGS sequence"/>
</dbReference>
<accession>A0ACC4DBM1</accession>
<reference evidence="1" key="1">
    <citation type="submission" date="2024-12" db="EMBL/GenBank/DDBJ databases">
        <title>Comparative genomics and development of molecular markers within Purpureocillium lilacinum and among Purpureocillium species.</title>
        <authorList>
            <person name="Yeh Z.-Y."/>
            <person name="Ni N.-T."/>
            <person name="Lo P.-H."/>
            <person name="Mushyakhwo K."/>
            <person name="Lin C.-F."/>
            <person name="Nai Y.-S."/>
        </authorList>
    </citation>
    <scope>NUCLEOTIDE SEQUENCE</scope>
    <source>
        <strain evidence="1">NCHU-NPUST-175</strain>
    </source>
</reference>
<keyword evidence="2" id="KW-1185">Reference proteome</keyword>
<protein>
    <submittedName>
        <fullName evidence="1">Uncharacterized protein</fullName>
    </submittedName>
</protein>